<dbReference type="Proteomes" id="UP000681720">
    <property type="component" value="Unassembled WGS sequence"/>
</dbReference>
<gene>
    <name evidence="1" type="ORF">GIL414_LOCUS77544</name>
</gene>
<accession>A0A8S3IQZ6</accession>
<reference evidence="1" key="1">
    <citation type="submission" date="2021-02" db="EMBL/GenBank/DDBJ databases">
        <authorList>
            <person name="Nowell W R."/>
        </authorList>
    </citation>
    <scope>NUCLEOTIDE SEQUENCE</scope>
</reference>
<dbReference type="AlphaFoldDB" id="A0A8S3IQZ6"/>
<sequence length="113" mass="12398">MPNAKILHSLIYNTSFHQIYAPGLILGDLVLYGNNFHGAILHRAEFASGIDIFGEVDLTNSDLLHSFRAQQLVSDANIFAYRSVNYRNARLSDGSFGPIDESNLVINGGAEDT</sequence>
<evidence type="ECO:0000313" key="2">
    <source>
        <dbReference type="Proteomes" id="UP000681720"/>
    </source>
</evidence>
<name>A0A8S3IQZ6_9BILA</name>
<feature type="non-terminal residue" evidence="1">
    <location>
        <position position="113"/>
    </location>
</feature>
<proteinExistence type="predicted"/>
<evidence type="ECO:0000313" key="1">
    <source>
        <dbReference type="EMBL" id="CAF5204122.1"/>
    </source>
</evidence>
<dbReference type="EMBL" id="CAJOBJ010347888">
    <property type="protein sequence ID" value="CAF5204122.1"/>
    <property type="molecule type" value="Genomic_DNA"/>
</dbReference>
<organism evidence="1 2">
    <name type="scientific">Rotaria magnacalcarata</name>
    <dbReference type="NCBI Taxonomy" id="392030"/>
    <lineage>
        <taxon>Eukaryota</taxon>
        <taxon>Metazoa</taxon>
        <taxon>Spiralia</taxon>
        <taxon>Gnathifera</taxon>
        <taxon>Rotifera</taxon>
        <taxon>Eurotatoria</taxon>
        <taxon>Bdelloidea</taxon>
        <taxon>Philodinida</taxon>
        <taxon>Philodinidae</taxon>
        <taxon>Rotaria</taxon>
    </lineage>
</organism>
<dbReference type="SUPFAM" id="SSF141571">
    <property type="entry name" value="Pentapeptide repeat-like"/>
    <property type="match status" value="1"/>
</dbReference>
<protein>
    <submittedName>
        <fullName evidence="1">Uncharacterized protein</fullName>
    </submittedName>
</protein>
<comment type="caution">
    <text evidence="1">The sequence shown here is derived from an EMBL/GenBank/DDBJ whole genome shotgun (WGS) entry which is preliminary data.</text>
</comment>